<accession>A0ABQ8K9S2</accession>
<evidence type="ECO:0000313" key="3">
    <source>
        <dbReference type="Proteomes" id="UP000814176"/>
    </source>
</evidence>
<sequence length="208" mass="23276">MGSPGALYLSNAYVFSPMERRHCFTPTSDVVECSCKSTLCSARTADMGRYRDGRIFVPGLFDLSNNGSVLHSIRERIPRECQPQVSLTTLDKDRSHSRRQFVHSCSLKPSEDSSAAFRRLCQTVLVLHERRILAHMGTVPQPGQSTFLLPQRFRTDLTTSPLTMNHTRRRDSGIGLNVSVSDGQSRVDPVKLRAPEVGRSAARILHPR</sequence>
<dbReference type="GeneID" id="71997521"/>
<feature type="region of interest" description="Disordered" evidence="1">
    <location>
        <begin position="163"/>
        <end position="182"/>
    </location>
</feature>
<protein>
    <submittedName>
        <fullName evidence="2">Uncharacterized protein</fullName>
    </submittedName>
</protein>
<evidence type="ECO:0000256" key="1">
    <source>
        <dbReference type="SAM" id="MobiDB-lite"/>
    </source>
</evidence>
<proteinExistence type="predicted"/>
<reference evidence="2 3" key="1">
    <citation type="journal article" date="2021" name="Environ. Microbiol.">
        <title>Gene family expansions and transcriptome signatures uncover fungal adaptations to wood decay.</title>
        <authorList>
            <person name="Hage H."/>
            <person name="Miyauchi S."/>
            <person name="Viragh M."/>
            <person name="Drula E."/>
            <person name="Min B."/>
            <person name="Chaduli D."/>
            <person name="Navarro D."/>
            <person name="Favel A."/>
            <person name="Norest M."/>
            <person name="Lesage-Meessen L."/>
            <person name="Balint B."/>
            <person name="Merenyi Z."/>
            <person name="de Eugenio L."/>
            <person name="Morin E."/>
            <person name="Martinez A.T."/>
            <person name="Baldrian P."/>
            <person name="Stursova M."/>
            <person name="Martinez M.J."/>
            <person name="Novotny C."/>
            <person name="Magnuson J.K."/>
            <person name="Spatafora J.W."/>
            <person name="Maurice S."/>
            <person name="Pangilinan J."/>
            <person name="Andreopoulos W."/>
            <person name="LaButti K."/>
            <person name="Hundley H."/>
            <person name="Na H."/>
            <person name="Kuo A."/>
            <person name="Barry K."/>
            <person name="Lipzen A."/>
            <person name="Henrissat B."/>
            <person name="Riley R."/>
            <person name="Ahrendt S."/>
            <person name="Nagy L.G."/>
            <person name="Grigoriev I.V."/>
            <person name="Martin F."/>
            <person name="Rosso M.N."/>
        </authorList>
    </citation>
    <scope>NUCLEOTIDE SEQUENCE [LARGE SCALE GENOMIC DNA]</scope>
    <source>
        <strain evidence="2 3">CIRM-BRFM 1785</strain>
    </source>
</reference>
<name>A0ABQ8K9S2_9APHY</name>
<organism evidence="2 3">
    <name type="scientific">Rhodofomes roseus</name>
    <dbReference type="NCBI Taxonomy" id="34475"/>
    <lineage>
        <taxon>Eukaryota</taxon>
        <taxon>Fungi</taxon>
        <taxon>Dikarya</taxon>
        <taxon>Basidiomycota</taxon>
        <taxon>Agaricomycotina</taxon>
        <taxon>Agaricomycetes</taxon>
        <taxon>Polyporales</taxon>
        <taxon>Rhodofomes</taxon>
    </lineage>
</organism>
<dbReference type="EMBL" id="JADCUA010000017">
    <property type="protein sequence ID" value="KAH9833862.1"/>
    <property type="molecule type" value="Genomic_DNA"/>
</dbReference>
<gene>
    <name evidence="2" type="ORF">C8Q71DRAFT_178890</name>
</gene>
<evidence type="ECO:0000313" key="2">
    <source>
        <dbReference type="EMBL" id="KAH9833862.1"/>
    </source>
</evidence>
<keyword evidence="3" id="KW-1185">Reference proteome</keyword>
<dbReference type="Proteomes" id="UP000814176">
    <property type="component" value="Unassembled WGS sequence"/>
</dbReference>
<dbReference type="RefSeq" id="XP_047776578.1">
    <property type="nucleotide sequence ID" value="XM_047916789.1"/>
</dbReference>
<comment type="caution">
    <text evidence="2">The sequence shown here is derived from an EMBL/GenBank/DDBJ whole genome shotgun (WGS) entry which is preliminary data.</text>
</comment>